<accession>A0AAF0CNX8</accession>
<feature type="domain" description="Ig-like" evidence="2">
    <location>
        <begin position="766"/>
        <end position="846"/>
    </location>
</feature>
<dbReference type="InterPro" id="IPR036179">
    <property type="entry name" value="Ig-like_dom_sf"/>
</dbReference>
<proteinExistence type="predicted"/>
<keyword evidence="4" id="KW-1185">Reference proteome</keyword>
<dbReference type="Gene3D" id="2.80.10.50">
    <property type="match status" value="2"/>
</dbReference>
<sequence>MNRIPAFIMVAPLAALLTTGITFAQEWHRDEAFAPEFTRDQSVNYSLQAVPDARGGFFLHGSVPATRINGEPVGSLVRLDADGVIDPSFQVGHQQRTVAALAPTSDGGAWVRWSGYTDLDEVYVTPIDPPDTYTVQRLRADGSVDPTLADIELPNASNFSALPDDSLIVWGSFTEIDHQPRSGLARIGLSGGLDPLFNPAFDFDVINLSDVKVADDGRIFVRGRRSSENDAEQFIIRLSATGDVAAAPIWTNPVNVSTDFYPVPGGFVVRRDTQFDAYDDAGQRLHSNYQLIPPTDSNLHRSIRSVEASAQGHLFVELHSFGGETLQTYHIVELGPDLSAQRTLPATPTATTRIHLVAVSPDGKLLLREEPNPTLYPAPPPQLQLADGTQITSLNLDATRRLQAQLGSLHEDASGRIMVTGSFTHIDGQPRAGIARFMADGALDAAFAPSSNIITLPLRDGGAIVQYAELIAVHPNGNPELAWHWGRLSADGQTRTPLNTPTAYLTPDTRWLLEAPSGEFLISAFTGDQSDDFSVNLIWLNPDGTENRRLPITIMPAVNLWTIYEDDPIDITEVPFPRSSRENPVQQAVLREDNHIIVVARPETLVDGETRRLFALDPAGVLDEAYEPDVPTLSSSDGLWLTPQGGVIVLRRTGYSRLRDFEWVRLHPDGARDPSFAPPPDQSIHIERILRDGRIAGYTGVLTADGWPDLGLAAYANSAGNLLTSDAVLDATDRLWLAASGAPTLDPNEANLDPLLLRRFTSVIAPTLTASPGDRSITAGEPVSLAVGLGAPSTALIQWFKNDMPLPGETSPHLVINRTRPADAGNYTATVTYGETVFHSEVASITVSANTTRLVNFSARSFVTTEHPQIGGFVTTIDGSRPVLLRAIGQGMAQLSQIPFIEYLPEPELRIFEGGPFVRHRDIGSALDPHIESLAAQVGAFPARPVGTLYFPERIYGSALAIAIGNQPHTAMVTPNNGEPGLSLFEFYDAGTDEQRVVHNVSLRGWAGRGHNVLTAGFVITGTGPARILVRAIGPSLAEFGVTETVSDPAVRLFRGSYVEAANQDWSGNAEIQAAASAIGAFELAPDSRDAAVVVDLPAGAYTAQVDLGDSEPGEALLEIYLLEPGQ</sequence>
<feature type="chain" id="PRO_5042069965" description="Ig-like domain-containing protein" evidence="1">
    <location>
        <begin position="25"/>
        <end position="1127"/>
    </location>
</feature>
<dbReference type="RefSeq" id="WP_330931740.1">
    <property type="nucleotide sequence ID" value="NZ_CP119075.1"/>
</dbReference>
<protein>
    <recommendedName>
        <fullName evidence="2">Ig-like domain-containing protein</fullName>
    </recommendedName>
</protein>
<dbReference type="PROSITE" id="PS50835">
    <property type="entry name" value="IG_LIKE"/>
    <property type="match status" value="1"/>
</dbReference>
<dbReference type="Proteomes" id="UP001218638">
    <property type="component" value="Chromosome"/>
</dbReference>
<organism evidence="3 4">
    <name type="scientific">Synoicihabitans lomoniglobus</name>
    <dbReference type="NCBI Taxonomy" id="2909285"/>
    <lineage>
        <taxon>Bacteria</taxon>
        <taxon>Pseudomonadati</taxon>
        <taxon>Verrucomicrobiota</taxon>
        <taxon>Opitutia</taxon>
        <taxon>Opitutales</taxon>
        <taxon>Opitutaceae</taxon>
        <taxon>Synoicihabitans</taxon>
    </lineage>
</organism>
<dbReference type="InterPro" id="IPR003599">
    <property type="entry name" value="Ig_sub"/>
</dbReference>
<dbReference type="EMBL" id="CP119075">
    <property type="protein sequence ID" value="WED63064.1"/>
    <property type="molecule type" value="Genomic_DNA"/>
</dbReference>
<gene>
    <name evidence="3" type="ORF">PXH66_12050</name>
</gene>
<name>A0AAF0CNX8_9BACT</name>
<feature type="signal peptide" evidence="1">
    <location>
        <begin position="1"/>
        <end position="24"/>
    </location>
</feature>
<dbReference type="InterPro" id="IPR013783">
    <property type="entry name" value="Ig-like_fold"/>
</dbReference>
<evidence type="ECO:0000313" key="4">
    <source>
        <dbReference type="Proteomes" id="UP001218638"/>
    </source>
</evidence>
<keyword evidence="1" id="KW-0732">Signal</keyword>
<evidence type="ECO:0000256" key="1">
    <source>
        <dbReference type="SAM" id="SignalP"/>
    </source>
</evidence>
<evidence type="ECO:0000259" key="2">
    <source>
        <dbReference type="PROSITE" id="PS50835"/>
    </source>
</evidence>
<evidence type="ECO:0000313" key="3">
    <source>
        <dbReference type="EMBL" id="WED63064.1"/>
    </source>
</evidence>
<dbReference type="SMART" id="SM00409">
    <property type="entry name" value="IG"/>
    <property type="match status" value="1"/>
</dbReference>
<dbReference type="AlphaFoldDB" id="A0AAF0CNX8"/>
<dbReference type="InterPro" id="IPR007110">
    <property type="entry name" value="Ig-like_dom"/>
</dbReference>
<dbReference type="SUPFAM" id="SSF48726">
    <property type="entry name" value="Immunoglobulin"/>
    <property type="match status" value="1"/>
</dbReference>
<dbReference type="InterPro" id="IPR013431">
    <property type="entry name" value="Delta_60_rpt"/>
</dbReference>
<dbReference type="KEGG" id="slom:PXH66_12050"/>
<reference evidence="3" key="1">
    <citation type="submission" date="2023-03" db="EMBL/GenBank/DDBJ databases">
        <title>Lomoglobus Profundus gen. nov., sp. nov., a novel member of the phylum Verrucomicrobia, isolated from deep-marine sediment of South China Sea.</title>
        <authorList>
            <person name="Ahmad T."/>
            <person name="Ishaq S.E."/>
            <person name="Wang F."/>
        </authorList>
    </citation>
    <scope>NUCLEOTIDE SEQUENCE</scope>
    <source>
        <strain evidence="3">LMO-M01</strain>
    </source>
</reference>
<dbReference type="Gene3D" id="2.60.40.10">
    <property type="entry name" value="Immunoglobulins"/>
    <property type="match status" value="1"/>
</dbReference>
<dbReference type="Pfam" id="PF17164">
    <property type="entry name" value="DUF5122"/>
    <property type="match status" value="3"/>
</dbReference>